<dbReference type="CDD" id="cd12797">
    <property type="entry name" value="M23_peptidase"/>
    <property type="match status" value="1"/>
</dbReference>
<dbReference type="OrthoDB" id="1099523at2"/>
<organism evidence="2 3">
    <name type="scientific">Rhodococcus triatomae</name>
    <dbReference type="NCBI Taxonomy" id="300028"/>
    <lineage>
        <taxon>Bacteria</taxon>
        <taxon>Bacillati</taxon>
        <taxon>Actinomycetota</taxon>
        <taxon>Actinomycetes</taxon>
        <taxon>Mycobacteriales</taxon>
        <taxon>Nocardiaceae</taxon>
        <taxon>Rhodococcus</taxon>
    </lineage>
</organism>
<dbReference type="SUPFAM" id="SSF51261">
    <property type="entry name" value="Duplicated hybrid motif"/>
    <property type="match status" value="1"/>
</dbReference>
<dbReference type="InterPro" id="IPR050570">
    <property type="entry name" value="Cell_wall_metabolism_enzyme"/>
</dbReference>
<sequence>MHERSQFTASRFVKQHADTEFESPLSATHGHGFEQYPAAFESSPVELPGHARDTVQSGYVDDDVAYEFPRSVSSRSETDSSEISSSMFFHDTRSSRFDDSQDTEYLPVDGYGADSAPSEQDIPGFTPRSAMAPARGGAHRLPTPPSALKGRAAVLAVAAGAVVAAGQAAVSNASGSEHSEVALASDETTTVAATAAPQAAQYTDAPVESAPASTAPQVLNIANPTDLSQFSNLLAKGQRFAEERAAREAAARRPLFVLPTIGTFTSSFGARWGTLHAGVDIAAPIGTPIVAVADGTVIESGPASGFGMWVRLQHDDGTVTVYGHIDQSMVSAGQRVMAGDQIATVGNRGFSTGPHLHFEVHLNGSDKVDPLPWLASRGISLGVERD</sequence>
<dbReference type="InterPro" id="IPR011055">
    <property type="entry name" value="Dup_hybrid_motif"/>
</dbReference>
<dbReference type="EMBL" id="FNDN01000001">
    <property type="protein sequence ID" value="SDH19581.1"/>
    <property type="molecule type" value="Genomic_DNA"/>
</dbReference>
<accession>A0A1G8AFA8</accession>
<evidence type="ECO:0000259" key="1">
    <source>
        <dbReference type="Pfam" id="PF01551"/>
    </source>
</evidence>
<dbReference type="AlphaFoldDB" id="A0A1G8AFA8"/>
<dbReference type="InterPro" id="IPR016047">
    <property type="entry name" value="M23ase_b-sheet_dom"/>
</dbReference>
<dbReference type="GO" id="GO:0004222">
    <property type="term" value="F:metalloendopeptidase activity"/>
    <property type="evidence" value="ECO:0007669"/>
    <property type="project" value="TreeGrafter"/>
</dbReference>
<dbReference type="RefSeq" id="WP_139183116.1">
    <property type="nucleotide sequence ID" value="NZ_CP048813.1"/>
</dbReference>
<proteinExistence type="predicted"/>
<gene>
    <name evidence="2" type="ORF">SAMN05444695_101407</name>
</gene>
<feature type="domain" description="M23ase beta-sheet core" evidence="1">
    <location>
        <begin position="275"/>
        <end position="370"/>
    </location>
</feature>
<keyword evidence="2" id="KW-0378">Hydrolase</keyword>
<dbReference type="PANTHER" id="PTHR21666:SF270">
    <property type="entry name" value="MUREIN HYDROLASE ACTIVATOR ENVC"/>
    <property type="match status" value="1"/>
</dbReference>
<keyword evidence="3" id="KW-1185">Reference proteome</keyword>
<dbReference type="Pfam" id="PF01551">
    <property type="entry name" value="Peptidase_M23"/>
    <property type="match status" value="1"/>
</dbReference>
<name>A0A1G8AFA8_9NOCA</name>
<evidence type="ECO:0000313" key="2">
    <source>
        <dbReference type="EMBL" id="SDH19581.1"/>
    </source>
</evidence>
<dbReference type="PANTHER" id="PTHR21666">
    <property type="entry name" value="PEPTIDASE-RELATED"/>
    <property type="match status" value="1"/>
</dbReference>
<reference evidence="2 3" key="1">
    <citation type="submission" date="2016-10" db="EMBL/GenBank/DDBJ databases">
        <authorList>
            <person name="de Groot N.N."/>
        </authorList>
    </citation>
    <scope>NUCLEOTIDE SEQUENCE [LARGE SCALE GENOMIC DNA]</scope>
    <source>
        <strain evidence="2 3">DSM 44892</strain>
    </source>
</reference>
<protein>
    <submittedName>
        <fullName evidence="2">Murein DD-endopeptidase MepM and murein hydrolase activator NlpD, contain LysM domain</fullName>
    </submittedName>
</protein>
<evidence type="ECO:0000313" key="3">
    <source>
        <dbReference type="Proteomes" id="UP000183263"/>
    </source>
</evidence>
<dbReference type="Gene3D" id="2.70.70.10">
    <property type="entry name" value="Glucose Permease (Domain IIA)"/>
    <property type="match status" value="1"/>
</dbReference>
<dbReference type="Proteomes" id="UP000183263">
    <property type="component" value="Unassembled WGS sequence"/>
</dbReference>